<name>A0AAN7YBN7_9TELE</name>
<organism evidence="1 2">
    <name type="scientific">Champsocephalus esox</name>
    <name type="common">pike icefish</name>
    <dbReference type="NCBI Taxonomy" id="159716"/>
    <lineage>
        <taxon>Eukaryota</taxon>
        <taxon>Metazoa</taxon>
        <taxon>Chordata</taxon>
        <taxon>Craniata</taxon>
        <taxon>Vertebrata</taxon>
        <taxon>Euteleostomi</taxon>
        <taxon>Actinopterygii</taxon>
        <taxon>Neopterygii</taxon>
        <taxon>Teleostei</taxon>
        <taxon>Neoteleostei</taxon>
        <taxon>Acanthomorphata</taxon>
        <taxon>Eupercaria</taxon>
        <taxon>Perciformes</taxon>
        <taxon>Notothenioidei</taxon>
        <taxon>Channichthyidae</taxon>
        <taxon>Champsocephalus</taxon>
    </lineage>
</organism>
<dbReference type="EMBL" id="JAULUE010002069">
    <property type="protein sequence ID" value="KAK5874839.1"/>
    <property type="molecule type" value="Genomic_DNA"/>
</dbReference>
<keyword evidence="2" id="KW-1185">Reference proteome</keyword>
<reference evidence="1 2" key="1">
    <citation type="journal article" date="2023" name="Mol. Biol. Evol.">
        <title>Genomics of Secondarily Temperate Adaptation in the Only Non-Antarctic Icefish.</title>
        <authorList>
            <person name="Rivera-Colon A.G."/>
            <person name="Rayamajhi N."/>
            <person name="Minhas B.F."/>
            <person name="Madrigal G."/>
            <person name="Bilyk K.T."/>
            <person name="Yoon V."/>
            <person name="Hune M."/>
            <person name="Gregory S."/>
            <person name="Cheng C.H.C."/>
            <person name="Catchen J.M."/>
        </authorList>
    </citation>
    <scope>NUCLEOTIDE SEQUENCE [LARGE SCALE GENOMIC DNA]</scope>
    <source>
        <strain evidence="1">JC2023a</strain>
    </source>
</reference>
<dbReference type="Proteomes" id="UP001335648">
    <property type="component" value="Unassembled WGS sequence"/>
</dbReference>
<gene>
    <name evidence="1" type="ORF">CesoFtcFv8_027388</name>
</gene>
<protein>
    <submittedName>
        <fullName evidence="1">Uncharacterized protein</fullName>
    </submittedName>
</protein>
<proteinExistence type="predicted"/>
<evidence type="ECO:0000313" key="2">
    <source>
        <dbReference type="Proteomes" id="UP001335648"/>
    </source>
</evidence>
<dbReference type="AlphaFoldDB" id="A0AAN7YBN7"/>
<accession>A0AAN7YBN7</accession>
<comment type="caution">
    <text evidence="1">The sequence shown here is derived from an EMBL/GenBank/DDBJ whole genome shotgun (WGS) entry which is preliminary data.</text>
</comment>
<sequence length="121" mass="14067">MHLQKQKFTLKEVQPPVSRHGRSVCKDDWNRILCLQGMKHTRHRALGGGYEPIANRSETNFSANKVQSLGEATRRRRRCSDNCSDNIIDITRFTTRALHFLSLFFVTSRSLDDFETKQRSN</sequence>
<evidence type="ECO:0000313" key="1">
    <source>
        <dbReference type="EMBL" id="KAK5874839.1"/>
    </source>
</evidence>